<dbReference type="Proteomes" id="UP001374535">
    <property type="component" value="Chromosome 10"/>
</dbReference>
<evidence type="ECO:0000313" key="1">
    <source>
        <dbReference type="EMBL" id="WVY94342.1"/>
    </source>
</evidence>
<name>A0AAQ3MNF6_VIGMU</name>
<accession>A0AAQ3MNF6</accession>
<keyword evidence="2" id="KW-1185">Reference proteome</keyword>
<proteinExistence type="predicted"/>
<dbReference type="EMBL" id="CP144691">
    <property type="protein sequence ID" value="WVY94342.1"/>
    <property type="molecule type" value="Genomic_DNA"/>
</dbReference>
<protein>
    <submittedName>
        <fullName evidence="1">Uncharacterized protein</fullName>
    </submittedName>
</protein>
<dbReference type="AlphaFoldDB" id="A0AAQ3MNF6"/>
<reference evidence="1 2" key="1">
    <citation type="journal article" date="2023" name="Life. Sci Alliance">
        <title>Evolutionary insights into 3D genome organization and epigenetic landscape of Vigna mungo.</title>
        <authorList>
            <person name="Junaid A."/>
            <person name="Singh B."/>
            <person name="Bhatia S."/>
        </authorList>
    </citation>
    <scope>NUCLEOTIDE SEQUENCE [LARGE SCALE GENOMIC DNA]</scope>
    <source>
        <strain evidence="1">Urdbean</strain>
    </source>
</reference>
<evidence type="ECO:0000313" key="2">
    <source>
        <dbReference type="Proteomes" id="UP001374535"/>
    </source>
</evidence>
<gene>
    <name evidence="1" type="ORF">V8G54_033430</name>
</gene>
<organism evidence="1 2">
    <name type="scientific">Vigna mungo</name>
    <name type="common">Black gram</name>
    <name type="synonym">Phaseolus mungo</name>
    <dbReference type="NCBI Taxonomy" id="3915"/>
    <lineage>
        <taxon>Eukaryota</taxon>
        <taxon>Viridiplantae</taxon>
        <taxon>Streptophyta</taxon>
        <taxon>Embryophyta</taxon>
        <taxon>Tracheophyta</taxon>
        <taxon>Spermatophyta</taxon>
        <taxon>Magnoliopsida</taxon>
        <taxon>eudicotyledons</taxon>
        <taxon>Gunneridae</taxon>
        <taxon>Pentapetalae</taxon>
        <taxon>rosids</taxon>
        <taxon>fabids</taxon>
        <taxon>Fabales</taxon>
        <taxon>Fabaceae</taxon>
        <taxon>Papilionoideae</taxon>
        <taxon>50 kb inversion clade</taxon>
        <taxon>NPAAA clade</taxon>
        <taxon>indigoferoid/millettioid clade</taxon>
        <taxon>Phaseoleae</taxon>
        <taxon>Vigna</taxon>
    </lineage>
</organism>
<sequence>MPPATIAQQALNLATPPWSEVERLSESRRTSRDFETCTQKPRNKTQGRLICNLHPRSKNVSSSSFEPPFTFVLLAHNAHHHPCATFSWLPTRERIHNLQMRKHRIQKITMCNTIEESNQIRLPPPRRSGVAARVWWELGFLLEKMVMTWQRGLRWQHRIGRGD</sequence>